<keyword evidence="1" id="KW-0472">Membrane</keyword>
<evidence type="ECO:0000313" key="3">
    <source>
        <dbReference type="Proteomes" id="UP001055117"/>
    </source>
</evidence>
<protein>
    <recommendedName>
        <fullName evidence="4">Photosynthetic complex assembly protein</fullName>
    </recommendedName>
</protein>
<feature type="transmembrane region" description="Helical" evidence="1">
    <location>
        <begin position="12"/>
        <end position="31"/>
    </location>
</feature>
<gene>
    <name evidence="2" type="ORF">AFCDBAGC_2198</name>
</gene>
<organism evidence="2 3">
    <name type="scientific">Methylobacterium cerastii</name>
    <dbReference type="NCBI Taxonomy" id="932741"/>
    <lineage>
        <taxon>Bacteria</taxon>
        <taxon>Pseudomonadati</taxon>
        <taxon>Pseudomonadota</taxon>
        <taxon>Alphaproteobacteria</taxon>
        <taxon>Hyphomicrobiales</taxon>
        <taxon>Methylobacteriaceae</taxon>
        <taxon>Methylobacterium</taxon>
    </lineage>
</organism>
<comment type="caution">
    <text evidence="2">The sequence shown here is derived from an EMBL/GenBank/DDBJ whole genome shotgun (WGS) entry which is preliminary data.</text>
</comment>
<reference evidence="2 3" key="1">
    <citation type="journal article" date="2021" name="Front. Microbiol.">
        <title>Comprehensive Comparative Genomics and Phenotyping of Methylobacterium Species.</title>
        <authorList>
            <person name="Alessa O."/>
            <person name="Ogura Y."/>
            <person name="Fujitani Y."/>
            <person name="Takami H."/>
            <person name="Hayashi T."/>
            <person name="Sahin N."/>
            <person name="Tani A."/>
        </authorList>
    </citation>
    <scope>NUCLEOTIDE SEQUENCE [LARGE SCALE GENOMIC DNA]</scope>
    <source>
        <strain evidence="2 3">DSM 23679</strain>
    </source>
</reference>
<proteinExistence type="predicted"/>
<evidence type="ECO:0000256" key="1">
    <source>
        <dbReference type="SAM" id="Phobius"/>
    </source>
</evidence>
<evidence type="ECO:0000313" key="2">
    <source>
        <dbReference type="EMBL" id="GJD44331.1"/>
    </source>
</evidence>
<dbReference type="Proteomes" id="UP001055117">
    <property type="component" value="Unassembled WGS sequence"/>
</dbReference>
<dbReference type="InterPro" id="IPR017495">
    <property type="entry name" value="PuhC"/>
</dbReference>
<name>A0ABQ4QHV2_9HYPH</name>
<keyword evidence="1" id="KW-0812">Transmembrane</keyword>
<dbReference type="EMBL" id="BPQG01000032">
    <property type="protein sequence ID" value="GJD44331.1"/>
    <property type="molecule type" value="Genomic_DNA"/>
</dbReference>
<sequence length="157" mass="16145">MAVVAESGPVPALALIGAGALLGFTMLAVMVGRTEGIGLSGNPGGKPVASVSLRVLDRADGSIRIEDAANAQLIETVEPGQDNFVRATLRSFGQSRLRAGLTSAEPFRLTRYDDGSLALIDEVTGRSVNMGAFGPTNALAFAKLLPGNALPDVSVPR</sequence>
<dbReference type="NCBIfam" id="TIGR03054">
    <property type="entry name" value="photo_alph_chp1"/>
    <property type="match status" value="1"/>
</dbReference>
<evidence type="ECO:0008006" key="4">
    <source>
        <dbReference type="Google" id="ProtNLM"/>
    </source>
</evidence>
<accession>A0ABQ4QHV2</accession>
<keyword evidence="1" id="KW-1133">Transmembrane helix</keyword>
<keyword evidence="3" id="KW-1185">Reference proteome</keyword>
<dbReference type="RefSeq" id="WP_147828051.1">
    <property type="nucleotide sequence ID" value="NZ_BPQG01000032.1"/>
</dbReference>